<feature type="signal peptide" evidence="13">
    <location>
        <begin position="1"/>
        <end position="36"/>
    </location>
</feature>
<dbReference type="EMBL" id="BMIO01000008">
    <property type="protein sequence ID" value="GGD50716.1"/>
    <property type="molecule type" value="Genomic_DNA"/>
</dbReference>
<evidence type="ECO:0000256" key="13">
    <source>
        <dbReference type="SAM" id="SignalP"/>
    </source>
</evidence>
<dbReference type="AlphaFoldDB" id="A0A916YKW3"/>
<organism evidence="16 17">
    <name type="scientific">Croceicoccus pelagius</name>
    <dbReference type="NCBI Taxonomy" id="1703341"/>
    <lineage>
        <taxon>Bacteria</taxon>
        <taxon>Pseudomonadati</taxon>
        <taxon>Pseudomonadota</taxon>
        <taxon>Alphaproteobacteria</taxon>
        <taxon>Sphingomonadales</taxon>
        <taxon>Erythrobacteraceae</taxon>
        <taxon>Croceicoccus</taxon>
    </lineage>
</organism>
<keyword evidence="9 11" id="KW-0472">Membrane</keyword>
<comment type="subcellular location">
    <subcellularLocation>
        <location evidence="1 11">Cell outer membrane</location>
        <topology evidence="1 11">Multi-pass membrane protein</topology>
    </subcellularLocation>
</comment>
<evidence type="ECO:0000259" key="15">
    <source>
        <dbReference type="Pfam" id="PF07715"/>
    </source>
</evidence>
<dbReference type="PROSITE" id="PS52016">
    <property type="entry name" value="TONB_DEPENDENT_REC_3"/>
    <property type="match status" value="1"/>
</dbReference>
<dbReference type="GO" id="GO:0009279">
    <property type="term" value="C:cell outer membrane"/>
    <property type="evidence" value="ECO:0007669"/>
    <property type="project" value="UniProtKB-SubCell"/>
</dbReference>
<evidence type="ECO:0000256" key="3">
    <source>
        <dbReference type="ARBA" id="ARBA00022452"/>
    </source>
</evidence>
<sequence>MVAGVHKGEWFMRSRRKSVLLVGAAFGALVAQPGFAQTDDETAEARSGGLSEIIVTARKREESVQDVPVAVTALSEELIENRDITSVEKIAAIAPQFNVGRASNGSGAQLTLRGIGSSSTSIGIEQSVAVVVDGAYYGQGRVINEGFFDLARVEVLKGPQALFFGKNATAGVISITTKDPGSAPEFMVKAGYEFEAQEYKLEAMGSVPLGDRLGFRLAARYSKMEDGYYTNLAEPFEYTTRDIADILAGGDGNPITSTATPAARNEPGQEEVLARATLKWEPTDSLTLTLKGNYDWNTVNNSSWNYVAYACGREDGLSQQTGQPCRTDFVTFQNNLPEALAGNVPWSRDDGALYNRYESASSTLNTVYETDFLQITSVTNYQWVNNKWTCACDFQSTPTSVWATENSTWKAWSEELRFLSTFDGPINFMLGGLYQNTTRDFNQQAAQANLYNSAAPAGLEFLGNQKFSQTKGETFAVFGQLTYAITPELELAGGARYTDEVKDSYFVQPYVNPGLAGIFRIGTDPLGYVTARQHFTDVSPEATLTWRATPDVLVYGAYKTAYKSGGFSNGGINSRFSPDPQGDLTFDPETAEGFEFGVKSTVLDNQLRLNLTAFTYDYNNLQVDFFNSPIFAFQTLTADSRSRGVELEFEFAPHAVDGLNVYGSINYTEAKYTDFEGAPCYAGQTTAEGCAAISPIASRQDLTGERLSVSPEWTGNLGIAYDRDVGRDFRIGFSVDARYSDSYLASGFGNPLSLQDSYVTLDAGVRFGAADDNWKIALIGKNLTNEFYVTGVVDGPFTGAGTGTANGTKADQLGFGSLPRTVQIELTKRF</sequence>
<dbReference type="PANTHER" id="PTHR32552">
    <property type="entry name" value="FERRICHROME IRON RECEPTOR-RELATED"/>
    <property type="match status" value="1"/>
</dbReference>
<evidence type="ECO:0000256" key="4">
    <source>
        <dbReference type="ARBA" id="ARBA00022496"/>
    </source>
</evidence>
<dbReference type="InterPro" id="IPR012910">
    <property type="entry name" value="Plug_dom"/>
</dbReference>
<keyword evidence="3 11" id="KW-1134">Transmembrane beta strand</keyword>
<dbReference type="SUPFAM" id="SSF56935">
    <property type="entry name" value="Porins"/>
    <property type="match status" value="1"/>
</dbReference>
<keyword evidence="10 11" id="KW-0998">Cell outer membrane</keyword>
<feature type="chain" id="PRO_5037939186" evidence="13">
    <location>
        <begin position="37"/>
        <end position="830"/>
    </location>
</feature>
<evidence type="ECO:0000256" key="9">
    <source>
        <dbReference type="ARBA" id="ARBA00023136"/>
    </source>
</evidence>
<keyword evidence="16" id="KW-0675">Receptor</keyword>
<evidence type="ECO:0000256" key="8">
    <source>
        <dbReference type="ARBA" id="ARBA00023077"/>
    </source>
</evidence>
<evidence type="ECO:0000259" key="14">
    <source>
        <dbReference type="Pfam" id="PF00593"/>
    </source>
</evidence>
<feature type="domain" description="TonB-dependent receptor plug" evidence="15">
    <location>
        <begin position="64"/>
        <end position="172"/>
    </location>
</feature>
<evidence type="ECO:0000256" key="1">
    <source>
        <dbReference type="ARBA" id="ARBA00004571"/>
    </source>
</evidence>
<reference evidence="16 17" key="1">
    <citation type="journal article" date="2014" name="Int. J. Syst. Evol. Microbiol.">
        <title>Complete genome sequence of Corynebacterium casei LMG S-19264T (=DSM 44701T), isolated from a smear-ripened cheese.</title>
        <authorList>
            <consortium name="US DOE Joint Genome Institute (JGI-PGF)"/>
            <person name="Walter F."/>
            <person name="Albersmeier A."/>
            <person name="Kalinowski J."/>
            <person name="Ruckert C."/>
        </authorList>
    </citation>
    <scope>NUCLEOTIDE SEQUENCE [LARGE SCALE GENOMIC DNA]</scope>
    <source>
        <strain evidence="16 17">CGMCC 1.15358</strain>
    </source>
</reference>
<evidence type="ECO:0000256" key="5">
    <source>
        <dbReference type="ARBA" id="ARBA00022692"/>
    </source>
</evidence>
<dbReference type="InterPro" id="IPR000531">
    <property type="entry name" value="Beta-barrel_TonB"/>
</dbReference>
<evidence type="ECO:0000256" key="11">
    <source>
        <dbReference type="PROSITE-ProRule" id="PRU01360"/>
    </source>
</evidence>
<gene>
    <name evidence="16" type="primary">fyuA</name>
    <name evidence="16" type="ORF">GCM10010989_26140</name>
</gene>
<keyword evidence="2 11" id="KW-0813">Transport</keyword>
<dbReference type="InterPro" id="IPR036942">
    <property type="entry name" value="Beta-barrel_TonB_sf"/>
</dbReference>
<dbReference type="Pfam" id="PF00593">
    <property type="entry name" value="TonB_dep_Rec_b-barrel"/>
    <property type="match status" value="1"/>
</dbReference>
<evidence type="ECO:0000313" key="16">
    <source>
        <dbReference type="EMBL" id="GGD50716.1"/>
    </source>
</evidence>
<evidence type="ECO:0000256" key="2">
    <source>
        <dbReference type="ARBA" id="ARBA00022448"/>
    </source>
</evidence>
<keyword evidence="17" id="KW-1185">Reference proteome</keyword>
<protein>
    <submittedName>
        <fullName evidence="16">TonB-dependent receptor</fullName>
    </submittedName>
</protein>
<evidence type="ECO:0000256" key="6">
    <source>
        <dbReference type="ARBA" id="ARBA00023004"/>
    </source>
</evidence>
<evidence type="ECO:0000313" key="17">
    <source>
        <dbReference type="Proteomes" id="UP000598997"/>
    </source>
</evidence>
<keyword evidence="8 12" id="KW-0798">TonB box</keyword>
<dbReference type="GO" id="GO:0006826">
    <property type="term" value="P:iron ion transport"/>
    <property type="evidence" value="ECO:0007669"/>
    <property type="project" value="UniProtKB-KW"/>
</dbReference>
<dbReference type="Pfam" id="PF07715">
    <property type="entry name" value="Plug"/>
    <property type="match status" value="1"/>
</dbReference>
<keyword evidence="6" id="KW-0408">Iron</keyword>
<dbReference type="Proteomes" id="UP000598997">
    <property type="component" value="Unassembled WGS sequence"/>
</dbReference>
<feature type="domain" description="TonB-dependent receptor-like beta-barrel" evidence="14">
    <location>
        <begin position="337"/>
        <end position="783"/>
    </location>
</feature>
<dbReference type="PANTHER" id="PTHR32552:SF81">
    <property type="entry name" value="TONB-DEPENDENT OUTER MEMBRANE RECEPTOR"/>
    <property type="match status" value="1"/>
</dbReference>
<comment type="similarity">
    <text evidence="11 12">Belongs to the TonB-dependent receptor family.</text>
</comment>
<keyword evidence="7" id="KW-0406">Ion transport</keyword>
<comment type="caution">
    <text evidence="16">The sequence shown here is derived from an EMBL/GenBank/DDBJ whole genome shotgun (WGS) entry which is preliminary data.</text>
</comment>
<evidence type="ECO:0000256" key="10">
    <source>
        <dbReference type="ARBA" id="ARBA00023237"/>
    </source>
</evidence>
<dbReference type="InterPro" id="IPR039426">
    <property type="entry name" value="TonB-dep_rcpt-like"/>
</dbReference>
<keyword evidence="13" id="KW-0732">Signal</keyword>
<evidence type="ECO:0000256" key="12">
    <source>
        <dbReference type="RuleBase" id="RU003357"/>
    </source>
</evidence>
<keyword evidence="4" id="KW-0410">Iron transport</keyword>
<proteinExistence type="inferred from homology"/>
<evidence type="ECO:0000256" key="7">
    <source>
        <dbReference type="ARBA" id="ARBA00023065"/>
    </source>
</evidence>
<name>A0A916YKW3_9SPHN</name>
<accession>A0A916YKW3</accession>
<keyword evidence="5 11" id="KW-0812">Transmembrane</keyword>
<dbReference type="Gene3D" id="2.40.170.20">
    <property type="entry name" value="TonB-dependent receptor, beta-barrel domain"/>
    <property type="match status" value="1"/>
</dbReference>